<evidence type="ECO:0008006" key="13">
    <source>
        <dbReference type="Google" id="ProtNLM"/>
    </source>
</evidence>
<accession>A0ABR3JGH9</accession>
<evidence type="ECO:0000259" key="9">
    <source>
        <dbReference type="Pfam" id="PF07731"/>
    </source>
</evidence>
<dbReference type="CDD" id="cd13903">
    <property type="entry name" value="CuRO_3_Tv-LCC_like"/>
    <property type="match status" value="1"/>
</dbReference>
<keyword evidence="2" id="KW-0479">Metal-binding</keyword>
<evidence type="ECO:0000259" key="8">
    <source>
        <dbReference type="Pfam" id="PF00394"/>
    </source>
</evidence>
<evidence type="ECO:0000256" key="2">
    <source>
        <dbReference type="ARBA" id="ARBA00022723"/>
    </source>
</evidence>
<comment type="similarity">
    <text evidence="1">Belongs to the multicopper oxidase family.</text>
</comment>
<evidence type="ECO:0000256" key="3">
    <source>
        <dbReference type="ARBA" id="ARBA00023002"/>
    </source>
</evidence>
<keyword evidence="3" id="KW-0560">Oxidoreductase</keyword>
<feature type="domain" description="Plastocyanin-like" evidence="10">
    <location>
        <begin position="26"/>
        <end position="145"/>
    </location>
</feature>
<protein>
    <recommendedName>
        <fullName evidence="13">Laccase</fullName>
    </recommendedName>
</protein>
<gene>
    <name evidence="11" type="ORF">HGRIS_005393</name>
</gene>
<feature type="chain" id="PRO_5045128309" description="Laccase" evidence="7">
    <location>
        <begin position="18"/>
        <end position="531"/>
    </location>
</feature>
<evidence type="ECO:0000313" key="11">
    <source>
        <dbReference type="EMBL" id="KAL0954265.1"/>
    </source>
</evidence>
<dbReference type="Pfam" id="PF07732">
    <property type="entry name" value="Cu-oxidase_3"/>
    <property type="match status" value="1"/>
</dbReference>
<dbReference type="PANTHER" id="PTHR11709:SF511">
    <property type="entry name" value="LACCASE"/>
    <property type="match status" value="1"/>
</dbReference>
<dbReference type="Gene3D" id="2.60.40.420">
    <property type="entry name" value="Cupredoxins - blue copper proteins"/>
    <property type="match status" value="3"/>
</dbReference>
<dbReference type="PANTHER" id="PTHR11709">
    <property type="entry name" value="MULTI-COPPER OXIDASE"/>
    <property type="match status" value="1"/>
</dbReference>
<dbReference type="InterPro" id="IPR011706">
    <property type="entry name" value="Cu-oxidase_C"/>
</dbReference>
<dbReference type="PROSITE" id="PS00080">
    <property type="entry name" value="MULTICOPPER_OXIDASE2"/>
    <property type="match status" value="1"/>
</dbReference>
<reference evidence="12" key="1">
    <citation type="submission" date="2024-06" db="EMBL/GenBank/DDBJ databases">
        <title>Multi-omics analyses provide insights into the biosynthesis of the anticancer antibiotic pleurotin in Hohenbuehelia grisea.</title>
        <authorList>
            <person name="Weaver J.A."/>
            <person name="Alberti F."/>
        </authorList>
    </citation>
    <scope>NUCLEOTIDE SEQUENCE [LARGE SCALE GENOMIC DNA]</scope>
    <source>
        <strain evidence="12">T-177</strain>
    </source>
</reference>
<dbReference type="PROSITE" id="PS00079">
    <property type="entry name" value="MULTICOPPER_OXIDASE1"/>
    <property type="match status" value="2"/>
</dbReference>
<keyword evidence="5" id="KW-1015">Disulfide bond</keyword>
<feature type="domain" description="Plastocyanin-like" evidence="8">
    <location>
        <begin position="158"/>
        <end position="298"/>
    </location>
</feature>
<evidence type="ECO:0000313" key="12">
    <source>
        <dbReference type="Proteomes" id="UP001556367"/>
    </source>
</evidence>
<evidence type="ECO:0000256" key="4">
    <source>
        <dbReference type="ARBA" id="ARBA00023008"/>
    </source>
</evidence>
<dbReference type="InterPro" id="IPR008972">
    <property type="entry name" value="Cupredoxin"/>
</dbReference>
<keyword evidence="6" id="KW-0325">Glycoprotein</keyword>
<evidence type="ECO:0000256" key="6">
    <source>
        <dbReference type="ARBA" id="ARBA00023180"/>
    </source>
</evidence>
<feature type="domain" description="Plastocyanin-like" evidence="9">
    <location>
        <begin position="357"/>
        <end position="479"/>
    </location>
</feature>
<dbReference type="InterPro" id="IPR045087">
    <property type="entry name" value="Cu-oxidase_fam"/>
</dbReference>
<dbReference type="InterPro" id="IPR033138">
    <property type="entry name" value="Cu_oxidase_CS"/>
</dbReference>
<dbReference type="InterPro" id="IPR002355">
    <property type="entry name" value="Cu_oxidase_Cu_BS"/>
</dbReference>
<name>A0ABR3JGH9_9AGAR</name>
<feature type="signal peptide" evidence="7">
    <location>
        <begin position="1"/>
        <end position="17"/>
    </location>
</feature>
<evidence type="ECO:0000256" key="5">
    <source>
        <dbReference type="ARBA" id="ARBA00023157"/>
    </source>
</evidence>
<dbReference type="EMBL" id="JASNQZ010000008">
    <property type="protein sequence ID" value="KAL0954265.1"/>
    <property type="molecule type" value="Genomic_DNA"/>
</dbReference>
<dbReference type="SUPFAM" id="SSF49503">
    <property type="entry name" value="Cupredoxins"/>
    <property type="match status" value="3"/>
</dbReference>
<proteinExistence type="inferred from homology"/>
<dbReference type="InterPro" id="IPR011707">
    <property type="entry name" value="Cu-oxidase-like_N"/>
</dbReference>
<evidence type="ECO:0000259" key="10">
    <source>
        <dbReference type="Pfam" id="PF07732"/>
    </source>
</evidence>
<dbReference type="Pfam" id="PF00394">
    <property type="entry name" value="Cu-oxidase"/>
    <property type="match status" value="1"/>
</dbReference>
<comment type="caution">
    <text evidence="11">The sequence shown here is derived from an EMBL/GenBank/DDBJ whole genome shotgun (WGS) entry which is preliminary data.</text>
</comment>
<dbReference type="InterPro" id="IPR001117">
    <property type="entry name" value="Cu-oxidase_2nd"/>
</dbReference>
<sequence length="531" mass="59776">MLASIWLSTFWLVLARAETRSYTFKVENQVIEPDGISRSAVVVNGQSPGPLIKAKKNDDLEVLVINKLTDDSMPRATSIHWHGLFMKRSAAQDGVPWVTQCPIGTGTNYTYRFNVGEQSGTYWYHSHVTTQYCDGLRGPLIIYDDDDPLKQYYDVDDESTILTLSEWYSEPSVHTFQQDIPPQSTLVNGLGRAYFGQHALTQLSIAAGKRYRLRLINAGCTSSFDVMIDRHPLAVIEIDGIAVSPRPVDSLVMYPGQRVSVVLNANQTVGNYWIRAWATYEGHVIDYDDSIAVLRYEGAEETSPTTQRINATRILHNEEGLVPLGVPDQPPEEPDVKLNLNFTIWEDTYVINGQSYEPPKLPILLQILKGVDPKDFLPSGSILTLPKNKLIEISMPGGAASGPHPFHLHGHSFQVVRGVNSTEYNYVNPPIRDVVNTGEAGDNVTIRFRTDNPGPWFLHCHVDFHLEGGLAIIFAEEPDEQRSLGEYPQEWKDLCPKWEKQKEGKRYSKMVWPGKHRSRFNFANDTAPVDQ</sequence>
<keyword evidence="7" id="KW-0732">Signal</keyword>
<keyword evidence="4" id="KW-0186">Copper</keyword>
<keyword evidence="12" id="KW-1185">Reference proteome</keyword>
<dbReference type="Proteomes" id="UP001556367">
    <property type="component" value="Unassembled WGS sequence"/>
</dbReference>
<evidence type="ECO:0000256" key="7">
    <source>
        <dbReference type="SAM" id="SignalP"/>
    </source>
</evidence>
<organism evidence="11 12">
    <name type="scientific">Hohenbuehelia grisea</name>
    <dbReference type="NCBI Taxonomy" id="104357"/>
    <lineage>
        <taxon>Eukaryota</taxon>
        <taxon>Fungi</taxon>
        <taxon>Dikarya</taxon>
        <taxon>Basidiomycota</taxon>
        <taxon>Agaricomycotina</taxon>
        <taxon>Agaricomycetes</taxon>
        <taxon>Agaricomycetidae</taxon>
        <taxon>Agaricales</taxon>
        <taxon>Pleurotineae</taxon>
        <taxon>Pleurotaceae</taxon>
        <taxon>Hohenbuehelia</taxon>
    </lineage>
</organism>
<dbReference type="Pfam" id="PF07731">
    <property type="entry name" value="Cu-oxidase_2"/>
    <property type="match status" value="1"/>
</dbReference>
<evidence type="ECO:0000256" key="1">
    <source>
        <dbReference type="ARBA" id="ARBA00010609"/>
    </source>
</evidence>